<dbReference type="AlphaFoldDB" id="A0A5E8H8Y3"/>
<dbReference type="OrthoDB" id="6121546at2"/>
<dbReference type="STRING" id="1249483.LEP1GSC202_3662"/>
<sequence>MSNLKLIEKQKLEKLFKMSEGFVLDFTNSTFSEYIYEIVKINIYDSKYEYKGNSKANRLRAVFELEPNILCAKLIKGLIEYKHSKDLENPDFIINKIPDLQFECYQIATRLEKNPETHNIEELNPDLDDKDFELLIKNIKISIDNNQPEAAIDRLHTLCQKYLRNILHKTGNQISKDTPLHSLLGLYIKNLPENQVSKMSERILKSSISILDSFNQIRNDKSLAHDNMVISSEESIYIYNSIYNLLKFIRIIEAKLTN</sequence>
<feature type="domain" description="Abortive infection protein-like C-terminal" evidence="1">
    <location>
        <begin position="182"/>
        <end position="249"/>
    </location>
</feature>
<evidence type="ECO:0000259" key="1">
    <source>
        <dbReference type="Pfam" id="PF14355"/>
    </source>
</evidence>
<evidence type="ECO:0000313" key="3">
    <source>
        <dbReference type="Proteomes" id="UP000013996"/>
    </source>
</evidence>
<dbReference type="EMBL" id="AOGX02000043">
    <property type="protein sequence ID" value="EOQ87223.1"/>
    <property type="molecule type" value="Genomic_DNA"/>
</dbReference>
<dbReference type="Pfam" id="PF14355">
    <property type="entry name" value="Abi_C"/>
    <property type="match status" value="1"/>
</dbReference>
<reference evidence="2 3" key="1">
    <citation type="submission" date="2013-04" db="EMBL/GenBank/DDBJ databases">
        <authorList>
            <person name="Harkins D.M."/>
            <person name="Durkin A.S."/>
            <person name="Brinkac L.M."/>
            <person name="Haft D.H."/>
            <person name="Selengut J.D."/>
            <person name="Sanka R."/>
            <person name="DePew J."/>
            <person name="Purushe J."/>
            <person name="Hartskeerl R.A."/>
            <person name="Ahmed A."/>
            <person name="van der Linden H."/>
            <person name="Goris M.G.A."/>
            <person name="Vinetz J.M."/>
            <person name="Sutton G.G."/>
            <person name="Nierman W.C."/>
            <person name="Fouts D.E."/>
        </authorList>
    </citation>
    <scope>NUCLEOTIDE SEQUENCE [LARGE SCALE GENOMIC DNA]</scope>
    <source>
        <strain evidence="2 3">Sao Paulo</strain>
    </source>
</reference>
<evidence type="ECO:0000313" key="2">
    <source>
        <dbReference type="EMBL" id="EOQ87223.1"/>
    </source>
</evidence>
<comment type="caution">
    <text evidence="2">The sequence shown here is derived from an EMBL/GenBank/DDBJ whole genome shotgun (WGS) entry which is preliminary data.</text>
</comment>
<name>A0A5E8H8Y3_9LEPT</name>
<gene>
    <name evidence="2" type="ORF">LEP1GSC202_3662</name>
</gene>
<accession>A0A5E8H8Y3</accession>
<dbReference type="Proteomes" id="UP000013996">
    <property type="component" value="Unassembled WGS sequence"/>
</dbReference>
<proteinExistence type="predicted"/>
<organism evidence="2 3">
    <name type="scientific">Leptospira yanagawae serovar Saopaulo str. Sao Paulo = ATCC 700523</name>
    <dbReference type="NCBI Taxonomy" id="1249483"/>
    <lineage>
        <taxon>Bacteria</taxon>
        <taxon>Pseudomonadati</taxon>
        <taxon>Spirochaetota</taxon>
        <taxon>Spirochaetia</taxon>
        <taxon>Leptospirales</taxon>
        <taxon>Leptospiraceae</taxon>
        <taxon>Leptospira</taxon>
    </lineage>
</organism>
<dbReference type="InterPro" id="IPR026001">
    <property type="entry name" value="Abi-like_C"/>
</dbReference>
<dbReference type="RefSeq" id="WP_015679085.1">
    <property type="nucleotide sequence ID" value="NZ_AOGX02000043.1"/>
</dbReference>
<protein>
    <submittedName>
        <fullName evidence="2">PF12358 family protein</fullName>
    </submittedName>
</protein>